<dbReference type="RefSeq" id="WP_330156476.1">
    <property type="nucleotide sequence ID" value="NZ_BAAAJA010000016.1"/>
</dbReference>
<dbReference type="PANTHER" id="PTHR34069:SF2">
    <property type="entry name" value="BETA-KETOACYL-[ACYL-CARRIER-PROTEIN] SYNTHASE III"/>
    <property type="match status" value="1"/>
</dbReference>
<organism evidence="5 6">
    <name type="scientific">Nocardiopsis tropica</name>
    <dbReference type="NCBI Taxonomy" id="109330"/>
    <lineage>
        <taxon>Bacteria</taxon>
        <taxon>Bacillati</taxon>
        <taxon>Actinomycetota</taxon>
        <taxon>Actinomycetes</taxon>
        <taxon>Streptosporangiales</taxon>
        <taxon>Nocardiopsidaceae</taxon>
        <taxon>Nocardiopsis</taxon>
    </lineage>
</organism>
<evidence type="ECO:0000256" key="2">
    <source>
        <dbReference type="ARBA" id="ARBA00023315"/>
    </source>
</evidence>
<protein>
    <submittedName>
        <fullName evidence="5">Ketoacyl-ACP synthase III family protein</fullName>
    </submittedName>
</protein>
<gene>
    <name evidence="5" type="ORF">Q8A49_01570</name>
</gene>
<evidence type="ECO:0000259" key="4">
    <source>
        <dbReference type="Pfam" id="PF08545"/>
    </source>
</evidence>
<name>A0ABU7KIT4_9ACTN</name>
<dbReference type="Proteomes" id="UP001348641">
    <property type="component" value="Unassembled WGS sequence"/>
</dbReference>
<dbReference type="Pfam" id="PF08541">
    <property type="entry name" value="ACP_syn_III_C"/>
    <property type="match status" value="1"/>
</dbReference>
<dbReference type="InterPro" id="IPR013751">
    <property type="entry name" value="ACP_syn_III_N"/>
</dbReference>
<dbReference type="InterPro" id="IPR016039">
    <property type="entry name" value="Thiolase-like"/>
</dbReference>
<evidence type="ECO:0000256" key="1">
    <source>
        <dbReference type="ARBA" id="ARBA00022679"/>
    </source>
</evidence>
<dbReference type="InterPro" id="IPR013747">
    <property type="entry name" value="ACP_syn_III_C"/>
</dbReference>
<dbReference type="CDD" id="cd00827">
    <property type="entry name" value="init_cond_enzymes"/>
    <property type="match status" value="1"/>
</dbReference>
<proteinExistence type="predicted"/>
<keyword evidence="1" id="KW-0808">Transferase</keyword>
<accession>A0ABU7KIT4</accession>
<evidence type="ECO:0000313" key="5">
    <source>
        <dbReference type="EMBL" id="MEE2049183.1"/>
    </source>
</evidence>
<sequence length="315" mass="33690">MGITDFAIEIPHDKVTVDEMSRRSGVDSAKLTEVIPAGQVSVLAPGQSSWGIGRDAAAKLLAGNAVSPEDIGLVVYAGSSEWGTPFWSPAAKIALELGIHRAHCYELSNFCNAGTAALAIADDQVKAGRHKAALVIISDRLSQLVDYSTGYVELFNFADGAAAVLISQEARYEIRASALRTEPVWVDYYYGEIAEGGVRVERTEKRDGLGEAFTANFTELTRSVLAEIGRAPSEVAYYLVTHGNQDLHRDYLDAMGVGAGKSVFKYDVEGHLGGVDPFLALADLERENRLSTGDTVVIATAGSGFSWGVMAVEVK</sequence>
<dbReference type="PANTHER" id="PTHR34069">
    <property type="entry name" value="3-OXOACYL-[ACYL-CARRIER-PROTEIN] SYNTHASE 3"/>
    <property type="match status" value="1"/>
</dbReference>
<evidence type="ECO:0000313" key="6">
    <source>
        <dbReference type="Proteomes" id="UP001348641"/>
    </source>
</evidence>
<dbReference type="Pfam" id="PF08545">
    <property type="entry name" value="ACP_syn_III"/>
    <property type="match status" value="1"/>
</dbReference>
<reference evidence="5 6" key="1">
    <citation type="submission" date="2023-07" db="EMBL/GenBank/DDBJ databases">
        <authorList>
            <person name="Girao M."/>
            <person name="Carvalho M.F."/>
        </authorList>
    </citation>
    <scope>NUCLEOTIDE SEQUENCE [LARGE SCALE GENOMIC DNA]</scope>
    <source>
        <strain evidence="5 6">66/93</strain>
    </source>
</reference>
<dbReference type="SUPFAM" id="SSF53901">
    <property type="entry name" value="Thiolase-like"/>
    <property type="match status" value="2"/>
</dbReference>
<feature type="domain" description="Beta-ketoacyl-[acyl-carrier-protein] synthase III N-terminal" evidence="4">
    <location>
        <begin position="106"/>
        <end position="182"/>
    </location>
</feature>
<dbReference type="EMBL" id="JAUUCC010000002">
    <property type="protein sequence ID" value="MEE2049183.1"/>
    <property type="molecule type" value="Genomic_DNA"/>
</dbReference>
<dbReference type="Gene3D" id="3.40.47.10">
    <property type="match status" value="2"/>
</dbReference>
<evidence type="ECO:0000259" key="3">
    <source>
        <dbReference type="Pfam" id="PF08541"/>
    </source>
</evidence>
<comment type="caution">
    <text evidence="5">The sequence shown here is derived from an EMBL/GenBank/DDBJ whole genome shotgun (WGS) entry which is preliminary data.</text>
</comment>
<keyword evidence="2" id="KW-0012">Acyltransferase</keyword>
<feature type="domain" description="Beta-ketoacyl-[acyl-carrier-protein] synthase III C-terminal" evidence="3">
    <location>
        <begin position="225"/>
        <end position="313"/>
    </location>
</feature>